<dbReference type="AlphaFoldDB" id="A0A0G2A1V0"/>
<organism evidence="1 2">
    <name type="scientific">Candidatus Uhrbacteria bacterium GW2011_GWC2_53_7</name>
    <dbReference type="NCBI Taxonomy" id="1618986"/>
    <lineage>
        <taxon>Bacteria</taxon>
        <taxon>Candidatus Uhriibacteriota</taxon>
    </lineage>
</organism>
<dbReference type="EMBL" id="LCRN01000058">
    <property type="protein sequence ID" value="KKW34802.1"/>
    <property type="molecule type" value="Genomic_DNA"/>
</dbReference>
<evidence type="ECO:0008006" key="3">
    <source>
        <dbReference type="Google" id="ProtNLM"/>
    </source>
</evidence>
<sequence>MIKTPNFDLKIKKLLDEVKPGERICPMSGETWQMTDEEISWYRKFNVPPQERSPLTRIREMMTLFIGYEWWYHKHPQTGKQVVSLVHPATGIQVLPDKEWFEKDFSNTIMSYDKEKPFFEQFFDFYKQIPVNALRNLIEPENSIAMASFGNTNSYFTVASKTKNSLYCSQTEADDSAEIYASKDIHRSYNVAFSQRIHGSKFILQSRDCLNSAFLFDCRNCEFCFGATNQRNKTYLWWNEQLSQKEWEKRFAEMNISCRSKLQPHLEQFHNLVGDAVWPENFNEGVENCTGEYLFDSTNLSHCYYAANGSQDQYRTTFSFGESRDCAYSVVFQFSNNLYSCWLTARSANCKFCIATTQCDGLEYSINCYNCTDCFGCIGLQRKKFCIFNVQYGEKDYWKELDEIKCILLDRGEYGIFFPAWMSHAYVPTSGAVFMYLATREDLQKLGARFFEPESSGAAGAALEGTSFRSSSEVPDCANGLTNEWLNTPILDEKIGRRFAYLKPEQRFYQDLKIAPPNNHFTERIKNLFRQCNTAISEKTTCYVCKKDVTTYKNQTYQNRKIYCKACYHRHLETT</sequence>
<reference evidence="1 2" key="1">
    <citation type="journal article" date="2015" name="Nature">
        <title>rRNA introns, odd ribosomes, and small enigmatic genomes across a large radiation of phyla.</title>
        <authorList>
            <person name="Brown C.T."/>
            <person name="Hug L.A."/>
            <person name="Thomas B.C."/>
            <person name="Sharon I."/>
            <person name="Castelle C.J."/>
            <person name="Singh A."/>
            <person name="Wilkins M.J."/>
            <person name="Williams K.H."/>
            <person name="Banfield J.F."/>
        </authorList>
    </citation>
    <scope>NUCLEOTIDE SEQUENCE [LARGE SCALE GENOMIC DNA]</scope>
</reference>
<evidence type="ECO:0000313" key="2">
    <source>
        <dbReference type="Proteomes" id="UP000033865"/>
    </source>
</evidence>
<comment type="caution">
    <text evidence="1">The sequence shown here is derived from an EMBL/GenBank/DDBJ whole genome shotgun (WGS) entry which is preliminary data.</text>
</comment>
<name>A0A0G2A1V0_9BACT</name>
<proteinExistence type="predicted"/>
<dbReference type="Proteomes" id="UP000033865">
    <property type="component" value="Unassembled WGS sequence"/>
</dbReference>
<gene>
    <name evidence="1" type="ORF">UY82_C0058G0007</name>
</gene>
<protein>
    <recommendedName>
        <fullName evidence="3">Caib/baif family protein</fullName>
    </recommendedName>
</protein>
<accession>A0A0G2A1V0</accession>
<evidence type="ECO:0000313" key="1">
    <source>
        <dbReference type="EMBL" id="KKW34802.1"/>
    </source>
</evidence>